<evidence type="ECO:0000313" key="3">
    <source>
        <dbReference type="EMBL" id="KKN51068.1"/>
    </source>
</evidence>
<feature type="domain" description="YHYH" evidence="2">
    <location>
        <begin position="191"/>
        <end position="283"/>
    </location>
</feature>
<reference evidence="3" key="1">
    <citation type="journal article" date="2015" name="Nature">
        <title>Complex archaea that bridge the gap between prokaryotes and eukaryotes.</title>
        <authorList>
            <person name="Spang A."/>
            <person name="Saw J.H."/>
            <person name="Jorgensen S.L."/>
            <person name="Zaremba-Niedzwiedzka K."/>
            <person name="Martijn J."/>
            <person name="Lind A.E."/>
            <person name="van Eijk R."/>
            <person name="Schleper C."/>
            <person name="Guy L."/>
            <person name="Ettema T.J."/>
        </authorList>
    </citation>
    <scope>NUCLEOTIDE SEQUENCE</scope>
</reference>
<name>A0A0F9UBR1_9ZZZZ</name>
<dbReference type="EMBL" id="LAZR01001081">
    <property type="protein sequence ID" value="KKN51068.1"/>
    <property type="molecule type" value="Genomic_DNA"/>
</dbReference>
<evidence type="ECO:0000259" key="2">
    <source>
        <dbReference type="Pfam" id="PF14240"/>
    </source>
</evidence>
<comment type="caution">
    <text evidence="3">The sequence shown here is derived from an EMBL/GenBank/DDBJ whole genome shotgun (WGS) entry which is preliminary data.</text>
</comment>
<sequence>MGSNNYSAFAIIITATVLTLSGCDDSPTNKNTKQVSSSPSEVQKTNQTINLSMFKKGAFLSEPNIVDCETTQGTKTKCYELITSGAPAGREPGPFCPRTSTDGADVTGSWFSKEGTGDLVDLTGQFILKLDEYYGDEKWVLYDTKTSKIRYTATKESCAGAARPDVEEQYKQNCIECELSYLEDNFSLTYLIPVTPIPASDTGRLRTVGIALDGTELSGPAPINAILESYTIAAFDDCGGHINLHQGYHYHSTTGCTDSAATEDGHAPLIGYAIDGYGIYAMRDTSGKEESLDECRGNTDEVRGYHYHAASPSENMFIGCLHGESVRPAGGPPGDHNGPPPGHDPEKH</sequence>
<dbReference type="AlphaFoldDB" id="A0A0F9UBR1"/>
<gene>
    <name evidence="3" type="ORF">LCGC14_0626400</name>
</gene>
<dbReference type="Pfam" id="PF14240">
    <property type="entry name" value="YHYH"/>
    <property type="match status" value="1"/>
</dbReference>
<protein>
    <recommendedName>
        <fullName evidence="2">YHYH domain-containing protein</fullName>
    </recommendedName>
</protein>
<accession>A0A0F9UBR1</accession>
<feature type="region of interest" description="Disordered" evidence="1">
    <location>
        <begin position="322"/>
        <end position="348"/>
    </location>
</feature>
<organism evidence="3">
    <name type="scientific">marine sediment metagenome</name>
    <dbReference type="NCBI Taxonomy" id="412755"/>
    <lineage>
        <taxon>unclassified sequences</taxon>
        <taxon>metagenomes</taxon>
        <taxon>ecological metagenomes</taxon>
    </lineage>
</organism>
<evidence type="ECO:0000256" key="1">
    <source>
        <dbReference type="SAM" id="MobiDB-lite"/>
    </source>
</evidence>
<dbReference type="InterPro" id="IPR025924">
    <property type="entry name" value="YHYH_dom"/>
</dbReference>
<proteinExistence type="predicted"/>